<evidence type="ECO:0008006" key="2">
    <source>
        <dbReference type="Google" id="ProtNLM"/>
    </source>
</evidence>
<evidence type="ECO:0000313" key="1">
    <source>
        <dbReference type="EMBL" id="QHU09434.1"/>
    </source>
</evidence>
<dbReference type="Pfam" id="PF09612">
    <property type="entry name" value="HtrL_YibB"/>
    <property type="match status" value="1"/>
</dbReference>
<accession>A0A6C0K065</accession>
<dbReference type="InterPro" id="IPR011735">
    <property type="entry name" value="WlaTC/HtrL_glycosyltransf"/>
</dbReference>
<organism evidence="1">
    <name type="scientific">viral metagenome</name>
    <dbReference type="NCBI Taxonomy" id="1070528"/>
    <lineage>
        <taxon>unclassified sequences</taxon>
        <taxon>metagenomes</taxon>
        <taxon>organismal metagenomes</taxon>
    </lineage>
</organism>
<dbReference type="Gene3D" id="3.40.50.150">
    <property type="entry name" value="Vaccinia Virus protein VP39"/>
    <property type="match status" value="1"/>
</dbReference>
<dbReference type="AlphaFoldDB" id="A0A6C0K065"/>
<dbReference type="SUPFAM" id="SSF53335">
    <property type="entry name" value="S-adenosyl-L-methionine-dependent methyltransferases"/>
    <property type="match status" value="1"/>
</dbReference>
<protein>
    <recommendedName>
        <fullName evidence="2">Methyltransferase</fullName>
    </recommendedName>
</protein>
<sequence length="548" mass="62900">MKLIDKKDIANFKIESVVVSTISIDSNEFYNAPGDQHYRLLGYLSQQFNNSTIIDIGTHRGSSAAALSSNPTNTVHSFDIISKVQPHTIPNLNLHIADLWDKDVRAEWKSRILSAALIVLDIDPHPGVMEYEFYEWLKAEGYKGLLLCDDIWYFKEMRDNFWFKIPSSEKLDITCLGHWSGTGLISFVEQPYIWETLLGPRRIGEVVAPSPWTIVTAYFDLTKCPDASPSIKARPKKHYLDSAYATLSLDQPLVVFCDSADVDDIISLRPPHLTSSLRVYPVNFETLPLTQYRSKIIENRIKNPYQGDDRNTASYYLFCMSRYVLLQNIMRENPFGSTHFAWLNICIERMGYKNISHLEEVFSGPPRDRISSVYIDYIPEESLVDVKEYYQFGRCSLCSGFFTGSAKNMKLFTEKIIDKFMYYLELGYGHADEQLYSPVYFENRDLFELYYGDYFQMITNYRGMYDNAPMPISLVIPKSAAAGDWLTCFAAADSVIDSVKTKKCVLSESDYNKCMYFYERAAMALGGEYLEKFKAGNYVIVDLANGYF</sequence>
<name>A0A6C0K065_9ZZZZ</name>
<proteinExistence type="predicted"/>
<dbReference type="InterPro" id="IPR029063">
    <property type="entry name" value="SAM-dependent_MTases_sf"/>
</dbReference>
<reference evidence="1" key="1">
    <citation type="journal article" date="2020" name="Nature">
        <title>Giant virus diversity and host interactions through global metagenomics.</title>
        <authorList>
            <person name="Schulz F."/>
            <person name="Roux S."/>
            <person name="Paez-Espino D."/>
            <person name="Jungbluth S."/>
            <person name="Walsh D.A."/>
            <person name="Denef V.J."/>
            <person name="McMahon K.D."/>
            <person name="Konstantinidis K.T."/>
            <person name="Eloe-Fadrosh E.A."/>
            <person name="Kyrpides N.C."/>
            <person name="Woyke T."/>
        </authorList>
    </citation>
    <scope>NUCLEOTIDE SEQUENCE</scope>
    <source>
        <strain evidence="1">GVMAG-S-1101164-105</strain>
    </source>
</reference>
<dbReference type="EMBL" id="MN740737">
    <property type="protein sequence ID" value="QHU09434.1"/>
    <property type="molecule type" value="Genomic_DNA"/>
</dbReference>